<evidence type="ECO:0000259" key="11">
    <source>
        <dbReference type="Pfam" id="PF22629"/>
    </source>
</evidence>
<evidence type="ECO:0000256" key="2">
    <source>
        <dbReference type="ARBA" id="ARBA00005854"/>
    </source>
</evidence>
<evidence type="ECO:0000256" key="4">
    <source>
        <dbReference type="ARBA" id="ARBA00023002"/>
    </source>
</evidence>
<comment type="pathway">
    <text evidence="6">Amino-acid biosynthesis.</text>
</comment>
<comment type="catalytic activity">
    <reaction evidence="8">
        <text>(R)-2-hydroxyglutarate + NAD(+) = 2-oxoglutarate + NADH + H(+)</text>
        <dbReference type="Rhea" id="RHEA:49612"/>
        <dbReference type="ChEBI" id="CHEBI:15378"/>
        <dbReference type="ChEBI" id="CHEBI:15801"/>
        <dbReference type="ChEBI" id="CHEBI:16810"/>
        <dbReference type="ChEBI" id="CHEBI:57540"/>
        <dbReference type="ChEBI" id="CHEBI:57945"/>
        <dbReference type="EC" id="1.1.1.399"/>
    </reaction>
</comment>
<comment type="similarity">
    <text evidence="2">Belongs to the D-isomer specific 2-hydroxyacid dehydrogenase family.</text>
</comment>
<dbReference type="GO" id="GO:0006564">
    <property type="term" value="P:L-serine biosynthetic process"/>
    <property type="evidence" value="ECO:0007669"/>
    <property type="project" value="UniProtKB-ARBA"/>
</dbReference>
<proteinExistence type="inferred from homology"/>
<dbReference type="CDD" id="cd12176">
    <property type="entry name" value="PGDH_3"/>
    <property type="match status" value="1"/>
</dbReference>
<dbReference type="InterPro" id="IPR054480">
    <property type="entry name" value="AHAS_small-like_ACT"/>
</dbReference>
<comment type="function">
    <text evidence="1">Catalyzes the reversible oxidation of 3-phospho-D-glycerate to 3-phosphonooxypyruvate, the first step of the phosphorylated L-serine biosynthesis pathway. Also catalyzes the reversible oxidation of 2-hydroxyglutarate to 2-oxoglutarate.</text>
</comment>
<evidence type="ECO:0000256" key="5">
    <source>
        <dbReference type="ARBA" id="ARBA00023027"/>
    </source>
</evidence>
<dbReference type="Proteomes" id="UP000255382">
    <property type="component" value="Unassembled WGS sequence"/>
</dbReference>
<evidence type="ECO:0000256" key="7">
    <source>
        <dbReference type="ARBA" id="ARBA00030455"/>
    </source>
</evidence>
<dbReference type="InterPro" id="IPR006139">
    <property type="entry name" value="D-isomer_2_OHA_DH_cat_dom"/>
</dbReference>
<dbReference type="InterPro" id="IPR006140">
    <property type="entry name" value="D-isomer_DH_NAD-bd"/>
</dbReference>
<keyword evidence="5" id="KW-0520">NAD</keyword>
<dbReference type="PROSITE" id="PS00670">
    <property type="entry name" value="D_2_HYDROXYACID_DH_2"/>
    <property type="match status" value="1"/>
</dbReference>
<dbReference type="Pfam" id="PF22629">
    <property type="entry name" value="ACT_AHAS_ss"/>
    <property type="match status" value="1"/>
</dbReference>
<dbReference type="PANTHER" id="PTHR10996">
    <property type="entry name" value="2-HYDROXYACID DEHYDROGENASE-RELATED"/>
    <property type="match status" value="1"/>
</dbReference>
<feature type="domain" description="D-isomer specific 2-hydroxyacid dehydrogenase catalytic" evidence="9">
    <location>
        <begin position="14"/>
        <end position="326"/>
    </location>
</feature>
<dbReference type="Pfam" id="PF02826">
    <property type="entry name" value="2-Hacid_dh_C"/>
    <property type="match status" value="1"/>
</dbReference>
<dbReference type="Gene3D" id="3.30.70.260">
    <property type="match status" value="1"/>
</dbReference>
<evidence type="ECO:0000256" key="1">
    <source>
        <dbReference type="ARBA" id="ARBA00003800"/>
    </source>
</evidence>
<dbReference type="FunFam" id="3.40.50.720:FF:000041">
    <property type="entry name" value="D-3-phosphoglycerate dehydrogenase"/>
    <property type="match status" value="1"/>
</dbReference>
<dbReference type="AlphaFoldDB" id="A0A377Z511"/>
<protein>
    <recommendedName>
        <fullName evidence="7">2-oxoglutarate reductase</fullName>
        <ecNumber evidence="3">1.1.1.399</ecNumber>
    </recommendedName>
    <alternativeName>
        <fullName evidence="7">2-oxoglutarate reductase</fullName>
    </alternativeName>
</protein>
<dbReference type="InterPro" id="IPR045865">
    <property type="entry name" value="ACT-like_dom_sf"/>
</dbReference>
<dbReference type="PROSITE" id="PS00065">
    <property type="entry name" value="D_2_HYDROXYACID_DH_1"/>
    <property type="match status" value="1"/>
</dbReference>
<dbReference type="PANTHER" id="PTHR10996:SF282">
    <property type="entry name" value="D-3-PHOSPHOGLYCERATE DEHYDROGENASE 1-RELATED"/>
    <property type="match status" value="1"/>
</dbReference>
<dbReference type="Gene3D" id="3.40.50.720">
    <property type="entry name" value="NAD(P)-binding Rossmann-like Domain"/>
    <property type="match status" value="2"/>
</dbReference>
<dbReference type="GO" id="GO:0004617">
    <property type="term" value="F:phosphoglycerate dehydrogenase activity"/>
    <property type="evidence" value="ECO:0007669"/>
    <property type="project" value="UniProtKB-ARBA"/>
</dbReference>
<evidence type="ECO:0000259" key="9">
    <source>
        <dbReference type="Pfam" id="PF00389"/>
    </source>
</evidence>
<evidence type="ECO:0000256" key="3">
    <source>
        <dbReference type="ARBA" id="ARBA00013001"/>
    </source>
</evidence>
<dbReference type="SUPFAM" id="SSF55021">
    <property type="entry name" value="ACT-like"/>
    <property type="match status" value="1"/>
</dbReference>
<gene>
    <name evidence="12" type="primary">serA_1</name>
    <name evidence="12" type="ORF">NCTC5050_00583</name>
</gene>
<organism evidence="12 13">
    <name type="scientific">Klebsiella pneumoniae subsp. ozaenae</name>
    <dbReference type="NCBI Taxonomy" id="574"/>
    <lineage>
        <taxon>Bacteria</taxon>
        <taxon>Pseudomonadati</taxon>
        <taxon>Pseudomonadota</taxon>
        <taxon>Gammaproteobacteria</taxon>
        <taxon>Enterobacterales</taxon>
        <taxon>Enterobacteriaceae</taxon>
        <taxon>Klebsiella/Raoultella group</taxon>
        <taxon>Klebsiella</taxon>
        <taxon>Klebsiella pneumoniae complex</taxon>
    </lineage>
</organism>
<dbReference type="GO" id="GO:0047545">
    <property type="term" value="F:(S)-2-hydroxyglutarate dehydrogenase activity"/>
    <property type="evidence" value="ECO:0007669"/>
    <property type="project" value="UniProtKB-ARBA"/>
</dbReference>
<dbReference type="GO" id="GO:0051287">
    <property type="term" value="F:NAD binding"/>
    <property type="evidence" value="ECO:0007669"/>
    <property type="project" value="InterPro"/>
</dbReference>
<accession>A0A377Z511</accession>
<dbReference type="NCBIfam" id="NF008759">
    <property type="entry name" value="PRK11790.1"/>
    <property type="match status" value="1"/>
</dbReference>
<evidence type="ECO:0000313" key="13">
    <source>
        <dbReference type="Proteomes" id="UP000255382"/>
    </source>
</evidence>
<keyword evidence="4 12" id="KW-0560">Oxidoreductase</keyword>
<dbReference type="EC" id="1.1.1.399" evidence="3"/>
<dbReference type="EMBL" id="UGLZ01000004">
    <property type="protein sequence ID" value="STU60424.1"/>
    <property type="molecule type" value="Genomic_DNA"/>
</dbReference>
<feature type="domain" description="Acetolactate synthase small subunit-like ACT" evidence="11">
    <location>
        <begin position="340"/>
        <end position="389"/>
    </location>
</feature>
<evidence type="ECO:0000256" key="6">
    <source>
        <dbReference type="ARBA" id="ARBA00029440"/>
    </source>
</evidence>
<feature type="domain" description="D-isomer specific 2-hydroxyacid dehydrogenase NAD-binding" evidence="10">
    <location>
        <begin position="119"/>
        <end position="294"/>
    </location>
</feature>
<name>A0A377Z511_KLEPO</name>
<dbReference type="PROSITE" id="PS00671">
    <property type="entry name" value="D_2_HYDROXYACID_DH_3"/>
    <property type="match status" value="1"/>
</dbReference>
<dbReference type="InterPro" id="IPR036291">
    <property type="entry name" value="NAD(P)-bd_dom_sf"/>
</dbReference>
<dbReference type="InterPro" id="IPR050223">
    <property type="entry name" value="D-isomer_2-hydroxyacid_DH"/>
</dbReference>
<keyword evidence="13" id="KW-1185">Reference proteome</keyword>
<dbReference type="InterPro" id="IPR029753">
    <property type="entry name" value="D-isomer_DH_CS"/>
</dbReference>
<dbReference type="GO" id="GO:0005829">
    <property type="term" value="C:cytosol"/>
    <property type="evidence" value="ECO:0007669"/>
    <property type="project" value="UniProtKB-ARBA"/>
</dbReference>
<dbReference type="Pfam" id="PF00389">
    <property type="entry name" value="2-Hacid_dh"/>
    <property type="match status" value="1"/>
</dbReference>
<dbReference type="InterPro" id="IPR029752">
    <property type="entry name" value="D-isomer_DH_CS1"/>
</dbReference>
<evidence type="ECO:0000313" key="12">
    <source>
        <dbReference type="EMBL" id="STU60424.1"/>
    </source>
</evidence>
<sequence length="543" mass="58877">MAKVSLEKDKIKFLLVEGVHQKAIDSLRAAGYTNIEFHKGALDSEQLKASIRDAHFIGLRSRTHLTEEIFAAAEKLVAVGCFCIGTNQVDLNAAAKRGIPVFNAPFSNTRSVAELVIGELLLMLRGVPEANAKAHRGVWNKQAVGSFEARGKKLGIIGYGHIGTQLGILAESLGMHVFFYDIENKLPLGNATQVQHLSDLLNMSDVVSLHVPENASTKNMMGAEELALMKPGALLINASRGTVVDIPALCDALASKHLAGAAIDVFPTEPATNSDPFTSPLCEFDNVILTPHIGGSTQEAQENIGLEVAGKLAKYSDNGSTLSAVNFPEVSLPLHGGRRLLHIHENRPGVLTAINQIFAAQSINIAAQYLQTSPQMGYVVIDIEAEEDVAPAGAAGNESDPGDYPRPSAVLIIFASRAGRVPARFFVNTFQAEFFVPAYLPTPGFSRGDDRRQRDIPLFARQAIHLLAVVRVAHRLQAILLPVLQRPVVKTAAHSQPLATDIEGHQRGHQHIEFSQRQHIPHIELRFADLQAIHDQLALRMVV</sequence>
<dbReference type="SUPFAM" id="SSF52283">
    <property type="entry name" value="Formate/glycerate dehydrogenase catalytic domain-like"/>
    <property type="match status" value="1"/>
</dbReference>
<dbReference type="SUPFAM" id="SSF51735">
    <property type="entry name" value="NAD(P)-binding Rossmann-fold domains"/>
    <property type="match status" value="1"/>
</dbReference>
<evidence type="ECO:0000256" key="8">
    <source>
        <dbReference type="ARBA" id="ARBA00048126"/>
    </source>
</evidence>
<evidence type="ECO:0000259" key="10">
    <source>
        <dbReference type="Pfam" id="PF02826"/>
    </source>
</evidence>
<reference evidence="12 13" key="1">
    <citation type="submission" date="2018-06" db="EMBL/GenBank/DDBJ databases">
        <authorList>
            <consortium name="Pathogen Informatics"/>
            <person name="Doyle S."/>
        </authorList>
    </citation>
    <scope>NUCLEOTIDE SEQUENCE [LARGE SCALE GENOMIC DNA]</scope>
    <source>
        <strain evidence="12 13">NCTC5050</strain>
    </source>
</reference>